<evidence type="ECO:0000256" key="4">
    <source>
        <dbReference type="ARBA" id="ARBA00022989"/>
    </source>
</evidence>
<name>A0A1V1PHB8_9BACT</name>
<dbReference type="PANTHER" id="PTHR30250">
    <property type="entry name" value="PST FAMILY PREDICTED COLANIC ACID TRANSPORTER"/>
    <property type="match status" value="1"/>
</dbReference>
<evidence type="ECO:0000256" key="2">
    <source>
        <dbReference type="ARBA" id="ARBA00022475"/>
    </source>
</evidence>
<evidence type="ECO:0000313" key="8">
    <source>
        <dbReference type="Proteomes" id="UP000189670"/>
    </source>
</evidence>
<proteinExistence type="predicted"/>
<feature type="transmembrane region" description="Helical" evidence="6">
    <location>
        <begin position="242"/>
        <end position="265"/>
    </location>
</feature>
<feature type="transmembrane region" description="Helical" evidence="6">
    <location>
        <begin position="313"/>
        <end position="334"/>
    </location>
</feature>
<sequence length="445" mass="51963">MVIYSESYIFIEMQNIINKVQNLLKTDDYKRLYVNFFSLSLLQGVNYLLPLITFPYIVRVIGAEKYGLLAFANATITYFMILTDYGFNLSATRKIAIHRNDQEKIVEIFSTVLSIQIVLMLISFFIMTIIIVGLKSFRNDWVIYFFSFGIVLGQVFFPIWFFQGMEQMKYITLLNLLTKSIFTISIFVFVTQENDFYKIPMLNSIGTVFTGAVTIALINKKFDIHFKLQPFNKMLIELKDGWYIFTSRVFVSLYTTTNIFLLGIMTNNLVVGYYSIADRIISISCRVFSILNQTVYPYMSRLKENNFEDFISFFLRLIKLIVCLSLFLFLVLYLCEDQILDFLIKDEIDKCISSIYIILLFTVFTNPFGPFFTQTLLILKMDKEFNNIVKTTFVYNMILTPCFIYFFSGKGLAVNTFISQVFVILLCYFFINKGLKSCKHSSPMK</sequence>
<reference evidence="8" key="1">
    <citation type="submission" date="2012-11" db="EMBL/GenBank/DDBJ databases">
        <authorList>
            <person name="Lucero-Rivera Y.E."/>
            <person name="Tovar-Ramirez D."/>
        </authorList>
    </citation>
    <scope>NUCLEOTIDE SEQUENCE [LARGE SCALE GENOMIC DNA]</scope>
    <source>
        <strain evidence="8">Araruama</strain>
    </source>
</reference>
<comment type="caution">
    <text evidence="7">The sequence shown here is derived from an EMBL/GenBank/DDBJ whole genome shotgun (WGS) entry which is preliminary data.</text>
</comment>
<evidence type="ECO:0000256" key="5">
    <source>
        <dbReference type="ARBA" id="ARBA00023136"/>
    </source>
</evidence>
<dbReference type="Pfam" id="PF01943">
    <property type="entry name" value="Polysacc_synt"/>
    <property type="match status" value="1"/>
</dbReference>
<keyword evidence="2" id="KW-1003">Cell membrane</keyword>
<feature type="transmembrane region" description="Helical" evidence="6">
    <location>
        <begin position="32"/>
        <end position="54"/>
    </location>
</feature>
<dbReference type="Proteomes" id="UP000189670">
    <property type="component" value="Unassembled WGS sequence"/>
</dbReference>
<dbReference type="GO" id="GO:0005886">
    <property type="term" value="C:plasma membrane"/>
    <property type="evidence" value="ECO:0007669"/>
    <property type="project" value="UniProtKB-SubCell"/>
</dbReference>
<evidence type="ECO:0000256" key="6">
    <source>
        <dbReference type="SAM" id="Phobius"/>
    </source>
</evidence>
<feature type="transmembrane region" description="Helical" evidence="6">
    <location>
        <begin position="413"/>
        <end position="431"/>
    </location>
</feature>
<evidence type="ECO:0000256" key="3">
    <source>
        <dbReference type="ARBA" id="ARBA00022692"/>
    </source>
</evidence>
<dbReference type="PANTHER" id="PTHR30250:SF11">
    <property type="entry name" value="O-ANTIGEN TRANSPORTER-RELATED"/>
    <property type="match status" value="1"/>
</dbReference>
<gene>
    <name evidence="7" type="ORF">OMM_00414</name>
</gene>
<feature type="transmembrane region" description="Helical" evidence="6">
    <location>
        <begin position="196"/>
        <end position="218"/>
    </location>
</feature>
<feature type="transmembrane region" description="Helical" evidence="6">
    <location>
        <begin position="354"/>
        <end position="379"/>
    </location>
</feature>
<keyword evidence="4 6" id="KW-1133">Transmembrane helix</keyword>
<dbReference type="CDD" id="cd13128">
    <property type="entry name" value="MATE_Wzx_like"/>
    <property type="match status" value="1"/>
</dbReference>
<feature type="transmembrane region" description="Helical" evidence="6">
    <location>
        <begin position="391"/>
        <end position="407"/>
    </location>
</feature>
<keyword evidence="3 6" id="KW-0812">Transmembrane</keyword>
<feature type="transmembrane region" description="Helical" evidence="6">
    <location>
        <begin position="108"/>
        <end position="135"/>
    </location>
</feature>
<keyword evidence="5 6" id="KW-0472">Membrane</keyword>
<feature type="transmembrane region" description="Helical" evidence="6">
    <location>
        <begin position="66"/>
        <end position="87"/>
    </location>
</feature>
<comment type="subcellular location">
    <subcellularLocation>
        <location evidence="1">Cell membrane</location>
        <topology evidence="1">Multi-pass membrane protein</topology>
    </subcellularLocation>
</comment>
<feature type="transmembrane region" description="Helical" evidence="6">
    <location>
        <begin position="173"/>
        <end position="190"/>
    </location>
</feature>
<dbReference type="InterPro" id="IPR050833">
    <property type="entry name" value="Poly_Biosynth_Transport"/>
</dbReference>
<dbReference type="AlphaFoldDB" id="A0A1V1PHB8"/>
<evidence type="ECO:0000313" key="7">
    <source>
        <dbReference type="EMBL" id="ETR74164.1"/>
    </source>
</evidence>
<protein>
    <submittedName>
        <fullName evidence="7">Polysaccharide transporter, PST family</fullName>
    </submittedName>
</protein>
<evidence type="ECO:0000256" key="1">
    <source>
        <dbReference type="ARBA" id="ARBA00004651"/>
    </source>
</evidence>
<dbReference type="EMBL" id="ATBP01000019">
    <property type="protein sequence ID" value="ETR74164.1"/>
    <property type="molecule type" value="Genomic_DNA"/>
</dbReference>
<feature type="transmembrane region" description="Helical" evidence="6">
    <location>
        <begin position="141"/>
        <end position="161"/>
    </location>
</feature>
<organism evidence="7 8">
    <name type="scientific">Candidatus Magnetoglobus multicellularis str. Araruama</name>
    <dbReference type="NCBI Taxonomy" id="890399"/>
    <lineage>
        <taxon>Bacteria</taxon>
        <taxon>Pseudomonadati</taxon>
        <taxon>Thermodesulfobacteriota</taxon>
        <taxon>Desulfobacteria</taxon>
        <taxon>Desulfobacterales</taxon>
        <taxon>Desulfobacteraceae</taxon>
        <taxon>Candidatus Magnetoglobus</taxon>
    </lineage>
</organism>
<dbReference type="InterPro" id="IPR002797">
    <property type="entry name" value="Polysacc_synth"/>
</dbReference>
<accession>A0A1V1PHB8</accession>